<dbReference type="EMBL" id="BQKI01000007">
    <property type="protein sequence ID" value="GJM99281.1"/>
    <property type="molecule type" value="Genomic_DNA"/>
</dbReference>
<proteinExistence type="predicted"/>
<keyword evidence="5" id="KW-1185">Reference proteome</keyword>
<gene>
    <name evidence="4" type="primary">ga16369</name>
    <name evidence="4" type="ORF">PR202_ga16369</name>
</gene>
<reference evidence="4" key="1">
    <citation type="journal article" date="2018" name="DNA Res.">
        <title>Multiple hybrid de novo genome assembly of finger millet, an orphan allotetraploid crop.</title>
        <authorList>
            <person name="Hatakeyama M."/>
            <person name="Aluri S."/>
            <person name="Balachadran M.T."/>
            <person name="Sivarajan S.R."/>
            <person name="Patrignani A."/>
            <person name="Gruter S."/>
            <person name="Poveda L."/>
            <person name="Shimizu-Inatsugi R."/>
            <person name="Baeten J."/>
            <person name="Francoijs K.J."/>
            <person name="Nataraja K.N."/>
            <person name="Reddy Y.A.N."/>
            <person name="Phadnis S."/>
            <person name="Ravikumar R.L."/>
            <person name="Schlapbach R."/>
            <person name="Sreeman S.M."/>
            <person name="Shimizu K.K."/>
        </authorList>
    </citation>
    <scope>NUCLEOTIDE SEQUENCE</scope>
</reference>
<comment type="caution">
    <text evidence="4">The sequence shown here is derived from an EMBL/GenBank/DDBJ whole genome shotgun (WGS) entry which is preliminary data.</text>
</comment>
<keyword evidence="2 3" id="KW-0472">Membrane</keyword>
<organism evidence="4 5">
    <name type="scientific">Eleusine coracana subsp. coracana</name>
    <dbReference type="NCBI Taxonomy" id="191504"/>
    <lineage>
        <taxon>Eukaryota</taxon>
        <taxon>Viridiplantae</taxon>
        <taxon>Streptophyta</taxon>
        <taxon>Embryophyta</taxon>
        <taxon>Tracheophyta</taxon>
        <taxon>Spermatophyta</taxon>
        <taxon>Magnoliopsida</taxon>
        <taxon>Liliopsida</taxon>
        <taxon>Poales</taxon>
        <taxon>Poaceae</taxon>
        <taxon>PACMAD clade</taxon>
        <taxon>Chloridoideae</taxon>
        <taxon>Cynodonteae</taxon>
        <taxon>Eleusininae</taxon>
        <taxon>Eleusine</taxon>
    </lineage>
</organism>
<dbReference type="PANTHER" id="PTHR31415">
    <property type="entry name" value="OS05G0367900 PROTEIN"/>
    <property type="match status" value="1"/>
</dbReference>
<feature type="transmembrane region" description="Helical" evidence="3">
    <location>
        <begin position="12"/>
        <end position="36"/>
    </location>
</feature>
<dbReference type="InterPro" id="IPR044839">
    <property type="entry name" value="NDR1-like"/>
</dbReference>
<name>A0AAV5CLF9_ELECO</name>
<reference evidence="4" key="2">
    <citation type="submission" date="2021-12" db="EMBL/GenBank/DDBJ databases">
        <title>Resequencing data analysis of finger millet.</title>
        <authorList>
            <person name="Hatakeyama M."/>
            <person name="Aluri S."/>
            <person name="Balachadran M.T."/>
            <person name="Sivarajan S.R."/>
            <person name="Poveda L."/>
            <person name="Shimizu-Inatsugi R."/>
            <person name="Schlapbach R."/>
            <person name="Sreeman S.M."/>
            <person name="Shimizu K.K."/>
        </authorList>
    </citation>
    <scope>NUCLEOTIDE SEQUENCE</scope>
</reference>
<dbReference type="GO" id="GO:0005886">
    <property type="term" value="C:plasma membrane"/>
    <property type="evidence" value="ECO:0007669"/>
    <property type="project" value="TreeGrafter"/>
</dbReference>
<evidence type="ECO:0000313" key="4">
    <source>
        <dbReference type="EMBL" id="GJM99281.1"/>
    </source>
</evidence>
<protein>
    <recommendedName>
        <fullName evidence="6">Late embryogenesis abundant protein LEA-2 subgroup domain-containing protein</fullName>
    </recommendedName>
</protein>
<dbReference type="GO" id="GO:0098542">
    <property type="term" value="P:defense response to other organism"/>
    <property type="evidence" value="ECO:0007669"/>
    <property type="project" value="InterPro"/>
</dbReference>
<evidence type="ECO:0000313" key="5">
    <source>
        <dbReference type="Proteomes" id="UP001054889"/>
    </source>
</evidence>
<sequence>MAINKADVEVCCCILIVVTAAGMLIGAFAFVIPVVVTVDGATLGRLAVDGNNHTAASSLSYDVALVVAVHNHNWAMHVRPTALLDVELRFAGQAFHRVQLECREWIHPFGRVVFRFRATADESHPVELGSAAAAELARESAGGGGVFQIEVVVTGQFKYEAHYHRRRISVTCPLELGLSSTATAAPAEFVVSVRNSNKATRVWRTAPLDAELRLGGRPFALVRLADAETTDRIRPKTSMVYRVAAAARSSPVGSDGVAAFARDSALGVFRLELVVAGKFKYGTHAGIHSTTVRCPLKIPLSTSAKAVAYAAFEHALPPQPCVDFSNITKES</sequence>
<evidence type="ECO:0000256" key="2">
    <source>
        <dbReference type="ARBA" id="ARBA00023136"/>
    </source>
</evidence>
<keyword evidence="3" id="KW-0812">Transmembrane</keyword>
<dbReference type="PANTHER" id="PTHR31415:SF151">
    <property type="entry name" value="LATE EMBRYOGENESIS ABUNDANT PROTEIN LEA-2 SUBGROUP DOMAIN-CONTAINING PROTEIN"/>
    <property type="match status" value="1"/>
</dbReference>
<dbReference type="GO" id="GO:0009506">
    <property type="term" value="C:plasmodesma"/>
    <property type="evidence" value="ECO:0007669"/>
    <property type="project" value="TreeGrafter"/>
</dbReference>
<dbReference type="AlphaFoldDB" id="A0AAV5CLF9"/>
<evidence type="ECO:0000256" key="3">
    <source>
        <dbReference type="SAM" id="Phobius"/>
    </source>
</evidence>
<evidence type="ECO:0000256" key="1">
    <source>
        <dbReference type="ARBA" id="ARBA00004370"/>
    </source>
</evidence>
<keyword evidence="3" id="KW-1133">Transmembrane helix</keyword>
<evidence type="ECO:0008006" key="6">
    <source>
        <dbReference type="Google" id="ProtNLM"/>
    </source>
</evidence>
<accession>A0AAV5CLF9</accession>
<comment type="subcellular location">
    <subcellularLocation>
        <location evidence="1">Membrane</location>
    </subcellularLocation>
</comment>
<dbReference type="Proteomes" id="UP001054889">
    <property type="component" value="Unassembled WGS sequence"/>
</dbReference>